<dbReference type="HOGENOM" id="CLU_012893_0_0_10"/>
<sequence length="451" mass="49249">MTEQNSPLVLGTERIGKLLTQYAIPAIIAMTASSLYNMADSIFIGHGVGPLAISGLALTFPLMNLAAAFGSLVGVGASTLVSVKLGQKDYEGANQVLGNVLVLNVLLGVAFTIVFLLLLDPILYFFGASENTIGYARDYMQIILYGNVITHMYLGLNAVLRSSGFPKQAMYATLASVVINCILNPIFIFGFEWGIKGSAWATVISQVISLTGQMIHFSSPKQLLHFKKGIYKLRKEVVKGILYIGMSPFLMNLCSCLIVILINRGLKEHGGDMAIGAYGIVNRIIFLFVMIIMGFNQGMQPIAGYNFGARLYPRVTEVTKLTMKWAIGVATTGFLLCQLFPTLIVNMFTTDDELVKAAVFGLHIVFAVFPIVGFQMVATNFFLSIGMSKKAIFLSLTRQMLFLIPCLIVLPRFFGTLGVWISMPVADTIATVVTAIVLVNQFKKFKHESPN</sequence>
<evidence type="ECO:0000256" key="10">
    <source>
        <dbReference type="SAM" id="Phobius"/>
    </source>
</evidence>
<comment type="subcellular location">
    <subcellularLocation>
        <location evidence="1">Cell membrane</location>
        <topology evidence="1">Multi-pass membrane protein</topology>
    </subcellularLocation>
</comment>
<dbReference type="InterPro" id="IPR002528">
    <property type="entry name" value="MATE_fam"/>
</dbReference>
<dbReference type="RefSeq" id="WP_046147584.1">
    <property type="nucleotide sequence ID" value="NZ_KQ033913.1"/>
</dbReference>
<dbReference type="GO" id="GO:0042910">
    <property type="term" value="F:xenobiotic transmembrane transporter activity"/>
    <property type="evidence" value="ECO:0007669"/>
    <property type="project" value="InterPro"/>
</dbReference>
<evidence type="ECO:0000256" key="3">
    <source>
        <dbReference type="ARBA" id="ARBA00022106"/>
    </source>
</evidence>
<dbReference type="InterPro" id="IPR045070">
    <property type="entry name" value="MATE_MepA-like"/>
</dbReference>
<dbReference type="PANTHER" id="PTHR43823">
    <property type="entry name" value="SPORULATION PROTEIN YKVU"/>
    <property type="match status" value="1"/>
</dbReference>
<evidence type="ECO:0000256" key="7">
    <source>
        <dbReference type="ARBA" id="ARBA00022989"/>
    </source>
</evidence>
<keyword evidence="6 10" id="KW-0812">Transmembrane</keyword>
<feature type="transmembrane region" description="Helical" evidence="10">
    <location>
        <begin position="274"/>
        <end position="295"/>
    </location>
</feature>
<keyword evidence="9" id="KW-0046">Antibiotic resistance</keyword>
<feature type="transmembrane region" description="Helical" evidence="10">
    <location>
        <begin position="197"/>
        <end position="219"/>
    </location>
</feature>
<accession>A0A0F5J7R2</accession>
<evidence type="ECO:0000313" key="11">
    <source>
        <dbReference type="EMBL" id="KKB53783.1"/>
    </source>
</evidence>
<dbReference type="GO" id="GO:0046677">
    <property type="term" value="P:response to antibiotic"/>
    <property type="evidence" value="ECO:0007669"/>
    <property type="project" value="UniProtKB-KW"/>
</dbReference>
<feature type="transmembrane region" description="Helical" evidence="10">
    <location>
        <begin position="171"/>
        <end position="191"/>
    </location>
</feature>
<evidence type="ECO:0000256" key="1">
    <source>
        <dbReference type="ARBA" id="ARBA00004651"/>
    </source>
</evidence>
<dbReference type="GO" id="GO:0005886">
    <property type="term" value="C:plasma membrane"/>
    <property type="evidence" value="ECO:0007669"/>
    <property type="project" value="UniProtKB-SubCell"/>
</dbReference>
<dbReference type="Pfam" id="PF01554">
    <property type="entry name" value="MatE"/>
    <property type="match status" value="2"/>
</dbReference>
<evidence type="ECO:0000256" key="6">
    <source>
        <dbReference type="ARBA" id="ARBA00022692"/>
    </source>
</evidence>
<feature type="transmembrane region" description="Helical" evidence="10">
    <location>
        <begin position="240"/>
        <end position="262"/>
    </location>
</feature>
<evidence type="ECO:0000256" key="2">
    <source>
        <dbReference type="ARBA" id="ARBA00008417"/>
    </source>
</evidence>
<dbReference type="PATRIC" id="fig|927665.4.peg.3423"/>
<protein>
    <recommendedName>
        <fullName evidence="3">Multidrug export protein MepA</fullName>
    </recommendedName>
</protein>
<dbReference type="Proteomes" id="UP000033047">
    <property type="component" value="Unassembled WGS sequence"/>
</dbReference>
<feature type="transmembrane region" description="Helical" evidence="10">
    <location>
        <begin position="420"/>
        <end position="439"/>
    </location>
</feature>
<dbReference type="GO" id="GO:0015297">
    <property type="term" value="F:antiporter activity"/>
    <property type="evidence" value="ECO:0007669"/>
    <property type="project" value="InterPro"/>
</dbReference>
<feature type="transmembrane region" description="Helical" evidence="10">
    <location>
        <begin position="51"/>
        <end position="75"/>
    </location>
</feature>
<keyword evidence="4" id="KW-0813">Transport</keyword>
<comment type="similarity">
    <text evidence="2">Belongs to the multi antimicrobial extrusion (MATE) (TC 2.A.66.1) family. MepA subfamily.</text>
</comment>
<feature type="transmembrane region" description="Helical" evidence="10">
    <location>
        <begin position="96"/>
        <end position="119"/>
    </location>
</feature>
<dbReference type="InterPro" id="IPR048279">
    <property type="entry name" value="MdtK-like"/>
</dbReference>
<dbReference type="PANTHER" id="PTHR43823:SF3">
    <property type="entry name" value="MULTIDRUG EXPORT PROTEIN MEPA"/>
    <property type="match status" value="1"/>
</dbReference>
<organism evidence="11 12">
    <name type="scientific">Parabacteroides goldsteinii DSM 19448 = WAL 12034</name>
    <dbReference type="NCBI Taxonomy" id="927665"/>
    <lineage>
        <taxon>Bacteria</taxon>
        <taxon>Pseudomonadati</taxon>
        <taxon>Bacteroidota</taxon>
        <taxon>Bacteroidia</taxon>
        <taxon>Bacteroidales</taxon>
        <taxon>Tannerellaceae</taxon>
        <taxon>Parabacteroides</taxon>
    </lineage>
</organism>
<dbReference type="EMBL" id="AQHV01000014">
    <property type="protein sequence ID" value="KKB53783.1"/>
    <property type="molecule type" value="Genomic_DNA"/>
</dbReference>
<evidence type="ECO:0000256" key="9">
    <source>
        <dbReference type="ARBA" id="ARBA00023251"/>
    </source>
</evidence>
<proteinExistence type="inferred from homology"/>
<gene>
    <name evidence="11" type="ORF">HMPREF1535_03331</name>
</gene>
<feature type="transmembrane region" description="Helical" evidence="10">
    <location>
        <begin position="395"/>
        <end position="414"/>
    </location>
</feature>
<dbReference type="AlphaFoldDB" id="A0A0F5J7R2"/>
<keyword evidence="7 10" id="KW-1133">Transmembrane helix</keyword>
<keyword evidence="5" id="KW-1003">Cell membrane</keyword>
<evidence type="ECO:0000313" key="12">
    <source>
        <dbReference type="Proteomes" id="UP000033047"/>
    </source>
</evidence>
<comment type="caution">
    <text evidence="11">The sequence shown here is derived from an EMBL/GenBank/DDBJ whole genome shotgun (WGS) entry which is preliminary data.</text>
</comment>
<feature type="transmembrane region" description="Helical" evidence="10">
    <location>
        <begin position="325"/>
        <end position="348"/>
    </location>
</feature>
<evidence type="ECO:0000256" key="5">
    <source>
        <dbReference type="ARBA" id="ARBA00022475"/>
    </source>
</evidence>
<dbReference type="PIRSF" id="PIRSF006603">
    <property type="entry name" value="DinF"/>
    <property type="match status" value="1"/>
</dbReference>
<feature type="transmembrane region" description="Helical" evidence="10">
    <location>
        <begin position="139"/>
        <end position="159"/>
    </location>
</feature>
<reference evidence="11 12" key="1">
    <citation type="submission" date="2013-04" db="EMBL/GenBank/DDBJ databases">
        <title>The Genome Sequence of Parabacteroides goldsteinii DSM 19448.</title>
        <authorList>
            <consortium name="The Broad Institute Genomics Platform"/>
            <person name="Earl A."/>
            <person name="Ward D."/>
            <person name="Feldgarden M."/>
            <person name="Gevers D."/>
            <person name="Martens E."/>
            <person name="Sakamoto M."/>
            <person name="Benno Y."/>
            <person name="Song Y."/>
            <person name="Liu C."/>
            <person name="Lee J."/>
            <person name="Bolanos M."/>
            <person name="Vaisanen M.L."/>
            <person name="Finegold S.M."/>
            <person name="Walker B."/>
            <person name="Young S."/>
            <person name="Zeng Q."/>
            <person name="Gargeya S."/>
            <person name="Fitzgerald M."/>
            <person name="Haas B."/>
            <person name="Abouelleil A."/>
            <person name="Allen A.W."/>
            <person name="Alvarado L."/>
            <person name="Arachchi H.M."/>
            <person name="Berlin A.M."/>
            <person name="Chapman S.B."/>
            <person name="Gainer-Dewar J."/>
            <person name="Goldberg J."/>
            <person name="Griggs A."/>
            <person name="Gujja S."/>
            <person name="Hansen M."/>
            <person name="Howarth C."/>
            <person name="Imamovic A."/>
            <person name="Ireland A."/>
            <person name="Larimer J."/>
            <person name="McCowan C."/>
            <person name="Murphy C."/>
            <person name="Pearson M."/>
            <person name="Poon T.W."/>
            <person name="Priest M."/>
            <person name="Roberts A."/>
            <person name="Saif S."/>
            <person name="Shea T."/>
            <person name="Sisk P."/>
            <person name="Sykes S."/>
            <person name="Wortman J."/>
            <person name="Nusbaum C."/>
            <person name="Birren B."/>
        </authorList>
    </citation>
    <scope>NUCLEOTIDE SEQUENCE [LARGE SCALE GENOMIC DNA]</scope>
    <source>
        <strain evidence="11 12">DSM 19448</strain>
    </source>
</reference>
<evidence type="ECO:0000256" key="4">
    <source>
        <dbReference type="ARBA" id="ARBA00022448"/>
    </source>
</evidence>
<keyword evidence="8 10" id="KW-0472">Membrane</keyword>
<dbReference type="NCBIfam" id="TIGR00797">
    <property type="entry name" value="matE"/>
    <property type="match status" value="1"/>
</dbReference>
<dbReference type="InterPro" id="IPR051327">
    <property type="entry name" value="MATE_MepA_subfamily"/>
</dbReference>
<feature type="transmembrane region" description="Helical" evidence="10">
    <location>
        <begin position="22"/>
        <end position="39"/>
    </location>
</feature>
<dbReference type="CDD" id="cd13143">
    <property type="entry name" value="MATE_MepA_like"/>
    <property type="match status" value="1"/>
</dbReference>
<dbReference type="STRING" id="927665.HMPREF1535_03331"/>
<evidence type="ECO:0000256" key="8">
    <source>
        <dbReference type="ARBA" id="ARBA00023136"/>
    </source>
</evidence>
<feature type="transmembrane region" description="Helical" evidence="10">
    <location>
        <begin position="360"/>
        <end position="383"/>
    </location>
</feature>
<name>A0A0F5J7R2_9BACT</name>